<proteinExistence type="predicted"/>
<evidence type="ECO:0000313" key="2">
    <source>
        <dbReference type="EMBL" id="MBF1128447.1"/>
    </source>
</evidence>
<dbReference type="InterPro" id="IPR008532">
    <property type="entry name" value="NFACT_RNA-bd"/>
</dbReference>
<reference evidence="2" key="1">
    <citation type="submission" date="2020-04" db="EMBL/GenBank/DDBJ databases">
        <title>Deep metagenomics examines the oral microbiome during advanced dental caries in children, revealing novel taxa and co-occurrences with host molecules.</title>
        <authorList>
            <person name="Baker J.L."/>
            <person name="Morton J.T."/>
            <person name="Dinis M."/>
            <person name="Alvarez R."/>
            <person name="Tran N.C."/>
            <person name="Knight R."/>
            <person name="Edlund A."/>
        </authorList>
    </citation>
    <scope>NUCLEOTIDE SEQUENCE</scope>
    <source>
        <strain evidence="2">JCVI_32_bin.14</strain>
    </source>
</reference>
<dbReference type="PANTHER" id="PTHR15239:SF6">
    <property type="entry name" value="RIBOSOME QUALITY CONTROL COMPLEX SUBUNIT NEMF"/>
    <property type="match status" value="1"/>
</dbReference>
<dbReference type="EMBL" id="JABZMK010000001">
    <property type="protein sequence ID" value="MBF1128447.1"/>
    <property type="molecule type" value="Genomic_DNA"/>
</dbReference>
<dbReference type="GO" id="GO:1990112">
    <property type="term" value="C:RQC complex"/>
    <property type="evidence" value="ECO:0007669"/>
    <property type="project" value="TreeGrafter"/>
</dbReference>
<dbReference type="RefSeq" id="WP_276638166.1">
    <property type="nucleotide sequence ID" value="NZ_JBKXBJ010000002.1"/>
</dbReference>
<accession>A0A930FQ77</accession>
<gene>
    <name evidence="2" type="ORF">HXL70_00110</name>
</gene>
<evidence type="ECO:0000313" key="3">
    <source>
        <dbReference type="Proteomes" id="UP000757890"/>
    </source>
</evidence>
<organism evidence="2 3">
    <name type="scientific">Dialister invisus</name>
    <dbReference type="NCBI Taxonomy" id="218538"/>
    <lineage>
        <taxon>Bacteria</taxon>
        <taxon>Bacillati</taxon>
        <taxon>Bacillota</taxon>
        <taxon>Negativicutes</taxon>
        <taxon>Veillonellales</taxon>
        <taxon>Veillonellaceae</taxon>
        <taxon>Dialister</taxon>
    </lineage>
</organism>
<protein>
    <submittedName>
        <fullName evidence="2">Fibronectin-binding domain-containing protein</fullName>
    </submittedName>
</protein>
<dbReference type="InterPro" id="IPR051608">
    <property type="entry name" value="RQC_Subunit_NEMF"/>
</dbReference>
<dbReference type="Gene3D" id="2.30.310.10">
    <property type="entry name" value="ibrinogen binding protein from staphylococcus aureus domain"/>
    <property type="match status" value="1"/>
</dbReference>
<evidence type="ECO:0000259" key="1">
    <source>
        <dbReference type="Pfam" id="PF05670"/>
    </source>
</evidence>
<dbReference type="PANTHER" id="PTHR15239">
    <property type="entry name" value="NUCLEAR EXPORT MEDIATOR FACTOR NEMF"/>
    <property type="match status" value="1"/>
</dbReference>
<dbReference type="AlphaFoldDB" id="A0A930FQ77"/>
<dbReference type="GO" id="GO:0043023">
    <property type="term" value="F:ribosomal large subunit binding"/>
    <property type="evidence" value="ECO:0007669"/>
    <property type="project" value="TreeGrafter"/>
</dbReference>
<dbReference type="Pfam" id="PF05670">
    <property type="entry name" value="NFACT-R_1"/>
    <property type="match status" value="1"/>
</dbReference>
<feature type="domain" description="NFACT RNA-binding" evidence="1">
    <location>
        <begin position="460"/>
        <end position="548"/>
    </location>
</feature>
<dbReference type="Pfam" id="PF05833">
    <property type="entry name" value="NFACT_N"/>
    <property type="match status" value="1"/>
</dbReference>
<dbReference type="GO" id="GO:0000049">
    <property type="term" value="F:tRNA binding"/>
    <property type="evidence" value="ECO:0007669"/>
    <property type="project" value="TreeGrafter"/>
</dbReference>
<comment type="caution">
    <text evidence="2">The sequence shown here is derived from an EMBL/GenBank/DDBJ whole genome shotgun (WGS) entry which is preliminary data.</text>
</comment>
<sequence>MQIDSAVLYIFRKELAAKIIPAQVRQIHQIDNRIIDIELFRSYEKPIHLIFDTYRPLIHITENLKKDTGYMPSQTFCMTLRKQLEGSRLSSIEQPDFDRFLKFNFDRIEAGGKIITKSLCMELIPSAPNLILTEDNVIIDACLRGKKMERILAPGKPYVRNSYASRNNFLLFSAEEILQILKFGQLQDSSVQQWIFDTFNGFSSFLAEELFSRTKIKADLPLNHLNEEESIILANAIYDMAQEILSAKALYIYKKPNNKTWATPITLSAGEPIRKISADRWIREELQKDGGILSAETSQMSQKISSLLKKEARKMNKIKDELKETKKTETYKLWGTLLSIYAYKKLNGMHELTVSNVFNEPPTDESIPVNPLLSVIQNSQLYFKKYSKMKTRLQVGQDKLNECFAKIRYLENISYFLENIKTKNELIQLKDELKDSGATIQRHSSRQRKKEKEPSFISLTIDGFHVLLGKNNVQNEYLTFHKAGKEDLWFHAQALPGSHVVLITEGQVIPKELIAKTAALAAFYSKGKSSGKVNVDYTRIKYVKKIPNSPPGLVNYTHQSTVTVIPEDFKISI</sequence>
<name>A0A930FQ77_9FIRM</name>
<dbReference type="Proteomes" id="UP000757890">
    <property type="component" value="Unassembled WGS sequence"/>
</dbReference>
<dbReference type="GO" id="GO:0072344">
    <property type="term" value="P:rescue of stalled ribosome"/>
    <property type="evidence" value="ECO:0007669"/>
    <property type="project" value="TreeGrafter"/>
</dbReference>